<reference evidence="8 9" key="1">
    <citation type="submission" date="2016-07" db="EMBL/GenBank/DDBJ databases">
        <title>Pervasive Adenine N6-methylation of Active Genes in Fungi.</title>
        <authorList>
            <consortium name="DOE Joint Genome Institute"/>
            <person name="Mondo S.J."/>
            <person name="Dannebaum R.O."/>
            <person name="Kuo R.C."/>
            <person name="Labutti K."/>
            <person name="Haridas S."/>
            <person name="Kuo A."/>
            <person name="Salamov A."/>
            <person name="Ahrendt S.R."/>
            <person name="Lipzen A."/>
            <person name="Sullivan W."/>
            <person name="Andreopoulos W.B."/>
            <person name="Clum A."/>
            <person name="Lindquist E."/>
            <person name="Daum C."/>
            <person name="Ramamoorthy G.K."/>
            <person name="Gryganskyi A."/>
            <person name="Culley D."/>
            <person name="Magnuson J.K."/>
            <person name="James T.Y."/>
            <person name="O'Malley M.A."/>
            <person name="Stajich J.E."/>
            <person name="Spatafora J.W."/>
            <person name="Visel A."/>
            <person name="Grigoriev I.V."/>
        </authorList>
    </citation>
    <scope>NUCLEOTIDE SEQUENCE [LARGE SCALE GENOMIC DNA]</scope>
    <source>
        <strain evidence="8 9">NRRL 3301</strain>
    </source>
</reference>
<dbReference type="InterPro" id="IPR006676">
    <property type="entry name" value="tRNA_splic"/>
</dbReference>
<dbReference type="EMBL" id="MCGT01000022">
    <property type="protein sequence ID" value="ORX50869.1"/>
    <property type="molecule type" value="Genomic_DNA"/>
</dbReference>
<dbReference type="PANTHER" id="PTHR13070:SF0">
    <property type="entry name" value="TRNA-SPLICING ENDONUCLEASE SUBUNIT SEN34"/>
    <property type="match status" value="1"/>
</dbReference>
<evidence type="ECO:0000256" key="1">
    <source>
        <dbReference type="ARBA" id="ARBA00008078"/>
    </source>
</evidence>
<keyword evidence="4" id="KW-0456">Lyase</keyword>
<evidence type="ECO:0000259" key="7">
    <source>
        <dbReference type="Pfam" id="PF26577"/>
    </source>
</evidence>
<proteinExistence type="inferred from homology"/>
<dbReference type="CDD" id="cd22363">
    <property type="entry name" value="tRNA-intron_lyase_C"/>
    <property type="match status" value="1"/>
</dbReference>
<keyword evidence="8" id="KW-0378">Hydrolase</keyword>
<organism evidence="8 9">
    <name type="scientific">Hesseltinella vesiculosa</name>
    <dbReference type="NCBI Taxonomy" id="101127"/>
    <lineage>
        <taxon>Eukaryota</taxon>
        <taxon>Fungi</taxon>
        <taxon>Fungi incertae sedis</taxon>
        <taxon>Mucoromycota</taxon>
        <taxon>Mucoromycotina</taxon>
        <taxon>Mucoromycetes</taxon>
        <taxon>Mucorales</taxon>
        <taxon>Cunninghamellaceae</taxon>
        <taxon>Hesseltinella</taxon>
    </lineage>
</organism>
<evidence type="ECO:0000256" key="4">
    <source>
        <dbReference type="ARBA" id="ARBA00023239"/>
    </source>
</evidence>
<evidence type="ECO:0000259" key="6">
    <source>
        <dbReference type="Pfam" id="PF01974"/>
    </source>
</evidence>
<dbReference type="NCBIfam" id="TIGR00324">
    <property type="entry name" value="endA"/>
    <property type="match status" value="1"/>
</dbReference>
<dbReference type="AlphaFoldDB" id="A0A1X2GCR4"/>
<keyword evidence="8" id="KW-0540">Nuclease</keyword>
<protein>
    <recommendedName>
        <fullName evidence="2">tRNA-intron lyase</fullName>
        <ecNumber evidence="2">4.6.1.16</ecNumber>
    </recommendedName>
</protein>
<evidence type="ECO:0000313" key="8">
    <source>
        <dbReference type="EMBL" id="ORX50869.1"/>
    </source>
</evidence>
<dbReference type="GO" id="GO:0000379">
    <property type="term" value="P:tRNA-type intron splice site recognition and cleavage"/>
    <property type="evidence" value="ECO:0007669"/>
    <property type="project" value="TreeGrafter"/>
</dbReference>
<dbReference type="GO" id="GO:0000213">
    <property type="term" value="F:tRNA-intron lyase activity"/>
    <property type="evidence" value="ECO:0007669"/>
    <property type="project" value="UniProtKB-EC"/>
</dbReference>
<dbReference type="Pfam" id="PF01974">
    <property type="entry name" value="tRNA_int_endo"/>
    <property type="match status" value="1"/>
</dbReference>
<dbReference type="Proteomes" id="UP000242146">
    <property type="component" value="Unassembled WGS sequence"/>
</dbReference>
<dbReference type="InterPro" id="IPR011856">
    <property type="entry name" value="tRNA_endonuc-like_dom_sf"/>
</dbReference>
<feature type="domain" description="tRNA intron endonuclease catalytic" evidence="6">
    <location>
        <begin position="86"/>
        <end position="166"/>
    </location>
</feature>
<keyword evidence="9" id="KW-1185">Reference proteome</keyword>
<dbReference type="PANTHER" id="PTHR13070">
    <property type="entry name" value="TRNA-SPLICING ENDONUCLEASE SUBUNIT SEN34-RELATED"/>
    <property type="match status" value="1"/>
</dbReference>
<dbReference type="Pfam" id="PF26577">
    <property type="entry name" value="TSEN34_N"/>
    <property type="match status" value="1"/>
</dbReference>
<evidence type="ECO:0000256" key="5">
    <source>
        <dbReference type="ARBA" id="ARBA00034031"/>
    </source>
</evidence>
<dbReference type="GO" id="GO:0003676">
    <property type="term" value="F:nucleic acid binding"/>
    <property type="evidence" value="ECO:0007669"/>
    <property type="project" value="InterPro"/>
</dbReference>
<evidence type="ECO:0000313" key="9">
    <source>
        <dbReference type="Proteomes" id="UP000242146"/>
    </source>
</evidence>
<dbReference type="GO" id="GO:0005634">
    <property type="term" value="C:nucleus"/>
    <property type="evidence" value="ECO:0007669"/>
    <property type="project" value="UniProtKB-ARBA"/>
</dbReference>
<dbReference type="EC" id="4.6.1.16" evidence="2"/>
<comment type="catalytic activity">
    <reaction evidence="5">
        <text>pretRNA = a 3'-half-tRNA molecule with a 5'-OH end + a 5'-half-tRNA molecule with a 2',3'-cyclic phosphate end + an intron with a 2',3'-cyclic phosphate and a 5'-hydroxyl terminus.</text>
        <dbReference type="EC" id="4.6.1.16"/>
    </reaction>
</comment>
<dbReference type="OrthoDB" id="48041at2759"/>
<dbReference type="InterPro" id="IPR006677">
    <property type="entry name" value="tRNA_intron_Endonuc_cat-like"/>
</dbReference>
<dbReference type="Gene3D" id="3.40.1350.10">
    <property type="match status" value="1"/>
</dbReference>
<keyword evidence="3" id="KW-0819">tRNA processing</keyword>
<dbReference type="InterPro" id="IPR036167">
    <property type="entry name" value="tRNA_intron_Endo_cat-like_sf"/>
</dbReference>
<dbReference type="InterPro" id="IPR059049">
    <property type="entry name" value="TSEN34_N"/>
</dbReference>
<evidence type="ECO:0000256" key="2">
    <source>
        <dbReference type="ARBA" id="ARBA00012573"/>
    </source>
</evidence>
<accession>A0A1X2GCR4</accession>
<dbReference type="SUPFAM" id="SSF53032">
    <property type="entry name" value="tRNA-intron endonuclease catalytic domain-like"/>
    <property type="match status" value="1"/>
</dbReference>
<comment type="caution">
    <text evidence="8">The sequence shown here is derived from an EMBL/GenBank/DDBJ whole genome shotgun (WGS) entry which is preliminary data.</text>
</comment>
<comment type="similarity">
    <text evidence="1">Belongs to the tRNA-intron endonuclease family.</text>
</comment>
<gene>
    <name evidence="8" type="ORF">DM01DRAFT_1408864</name>
</gene>
<dbReference type="STRING" id="101127.A0A1X2GCR4"/>
<feature type="domain" description="TSEN34 N-terminal" evidence="7">
    <location>
        <begin position="7"/>
        <end position="71"/>
    </location>
</feature>
<evidence type="ECO:0000256" key="3">
    <source>
        <dbReference type="ARBA" id="ARBA00022694"/>
    </source>
</evidence>
<name>A0A1X2GCR4_9FUNG</name>
<keyword evidence="8" id="KW-0255">Endonuclease</keyword>
<sequence length="176" mass="20364">MSDERLVQIQICGDQHLIFDVKDVQHLREKHHIVGSMIGSLPRFPQQNGFYGLPMLLFPEVAALIIREGLGSWNKKDDSQPFMDELKYQVYRHLWQLGMYMTSGIKFGGDYLAYPGDPMRFHSHYVVRAQERTQEWTMTELVTMGRLAATTKKTFVLASVMEDEQVETFTIAWAGF</sequence>